<evidence type="ECO:0000313" key="2">
    <source>
        <dbReference type="EMBL" id="QHT30165.1"/>
    </source>
</evidence>
<reference evidence="2" key="1">
    <citation type="journal article" date="2020" name="Nature">
        <title>Giant virus diversity and host interactions through global metagenomics.</title>
        <authorList>
            <person name="Schulz F."/>
            <person name="Roux S."/>
            <person name="Paez-Espino D."/>
            <person name="Jungbluth S."/>
            <person name="Walsh D.A."/>
            <person name="Denef V.J."/>
            <person name="McMahon K.D."/>
            <person name="Konstantinidis K.T."/>
            <person name="Eloe-Fadrosh E.A."/>
            <person name="Kyrpides N.C."/>
            <person name="Woyke T."/>
        </authorList>
    </citation>
    <scope>NUCLEOTIDE SEQUENCE</scope>
    <source>
        <strain evidence="2">GVMAG-M-3300009149-34</strain>
    </source>
</reference>
<sequence>MTTVENTSLNQEVLYNFNKEFIETLNDLKDKKKNLTKKINENKKELDIIQSTLDENNVKKTVLEETIDKKNKQLAILEITIKEIQSAYEKIVETSQVLLTVIKQHKRKE</sequence>
<dbReference type="SUPFAM" id="SSF58018">
    <property type="entry name" value="Coiled-coil dimerization domain from cortexillin I"/>
    <property type="match status" value="1"/>
</dbReference>
<dbReference type="EMBL" id="MN738892">
    <property type="protein sequence ID" value="QHT30165.1"/>
    <property type="molecule type" value="Genomic_DNA"/>
</dbReference>
<evidence type="ECO:0000256" key="1">
    <source>
        <dbReference type="SAM" id="Coils"/>
    </source>
</evidence>
<feature type="coiled-coil region" evidence="1">
    <location>
        <begin position="18"/>
        <end position="87"/>
    </location>
</feature>
<proteinExistence type="predicted"/>
<dbReference type="AlphaFoldDB" id="A0A6C0ES98"/>
<keyword evidence="1" id="KW-0175">Coiled coil</keyword>
<protein>
    <submittedName>
        <fullName evidence="2">Uncharacterized protein</fullName>
    </submittedName>
</protein>
<name>A0A6C0ES98_9ZZZZ</name>
<organism evidence="2">
    <name type="scientific">viral metagenome</name>
    <dbReference type="NCBI Taxonomy" id="1070528"/>
    <lineage>
        <taxon>unclassified sequences</taxon>
        <taxon>metagenomes</taxon>
        <taxon>organismal metagenomes</taxon>
    </lineage>
</organism>
<accession>A0A6C0ES98</accession>
<dbReference type="Gene3D" id="1.20.5.340">
    <property type="match status" value="1"/>
</dbReference>